<evidence type="ECO:0000256" key="8">
    <source>
        <dbReference type="ARBA" id="ARBA00022605"/>
    </source>
</evidence>
<name>A0A1H1CSW5_9MICC</name>
<dbReference type="CDD" id="cd04261">
    <property type="entry name" value="AAK_AKii-LysC-BS"/>
    <property type="match status" value="1"/>
</dbReference>
<dbReference type="FunFam" id="3.40.1160.10:FF:000002">
    <property type="entry name" value="Aspartokinase"/>
    <property type="match status" value="1"/>
</dbReference>
<keyword evidence="13" id="KW-0220">Diaminopimelate biosynthesis</keyword>
<evidence type="ECO:0000256" key="7">
    <source>
        <dbReference type="ARBA" id="ARBA00016273"/>
    </source>
</evidence>
<dbReference type="GO" id="GO:0009090">
    <property type="term" value="P:homoserine biosynthetic process"/>
    <property type="evidence" value="ECO:0007669"/>
    <property type="project" value="TreeGrafter"/>
</dbReference>
<evidence type="ECO:0000256" key="1">
    <source>
        <dbReference type="ARBA" id="ARBA00002843"/>
    </source>
</evidence>
<keyword evidence="14" id="KW-0457">Lysine biosynthesis</keyword>
<dbReference type="EC" id="2.7.2.4" evidence="6 17"/>
<keyword evidence="10 16" id="KW-0547">Nucleotide-binding</keyword>
<dbReference type="UniPathway" id="UPA00050">
    <property type="reaction ID" value="UER00461"/>
</dbReference>
<dbReference type="PROSITE" id="PS00324">
    <property type="entry name" value="ASPARTOKINASE"/>
    <property type="match status" value="1"/>
</dbReference>
<evidence type="ECO:0000256" key="14">
    <source>
        <dbReference type="ARBA" id="ARBA00023154"/>
    </source>
</evidence>
<feature type="binding site" evidence="16">
    <location>
        <position position="219"/>
    </location>
    <ligand>
        <name>ATP</name>
        <dbReference type="ChEBI" id="CHEBI:30616"/>
    </ligand>
</feature>
<dbReference type="Gene3D" id="3.40.1160.10">
    <property type="entry name" value="Acetylglutamate kinase-like"/>
    <property type="match status" value="1"/>
</dbReference>
<evidence type="ECO:0000256" key="5">
    <source>
        <dbReference type="ARBA" id="ARBA00010122"/>
    </source>
</evidence>
<feature type="binding site" evidence="16">
    <location>
        <begin position="41"/>
        <end position="44"/>
    </location>
    <ligand>
        <name>ATP</name>
        <dbReference type="ChEBI" id="CHEBI:30616"/>
    </ligand>
</feature>
<sequence length="468" mass="48556">MDRQSAHGGGMLGLTSTPRRQKISPLRASGPVDSLDLVVQKFGGSSIADADGIKRAARRILETRAAGHNVVVVLSAMGDTTDDLLDLAATVSASPAPRDLDFLLTTGERISIALLGMALANLNVPSQLFTGRRAGLKTDDVHGKAHIVDVDPRELRTVLARGEIPIVAGFQGTGVGSKETTTLGRGGSDITAIALAAALGAGVCEIYTDVDGVYSADPRVVPTARKVDVITSAEMLELAACGAKVLQARCVEYARRFGVLLHVRSSFTHSNGTLVVPDGGRAGLAPGGFTEHPVISAVDYENSTASIRVESVPDVPGKAAQVFAALATAGSVADMVGQSVSAVAGYKDIVLALPATEAPAACQALQAARQTIGFSTLHCDEHMGKLSLTGAGMRLDPEVTYRFFKALTDADIPINLISTSDFTLSVLTRADLLDAAVLAVRRTFGWEPATAPVTIPVPAPPAVVQIAQ</sequence>
<dbReference type="GO" id="GO:0004072">
    <property type="term" value="F:aspartate kinase activity"/>
    <property type="evidence" value="ECO:0007669"/>
    <property type="project" value="UniProtKB-EC"/>
</dbReference>
<evidence type="ECO:0000256" key="19">
    <source>
        <dbReference type="SAM" id="MobiDB-lite"/>
    </source>
</evidence>
<feature type="binding site" evidence="16">
    <location>
        <begin position="244"/>
        <end position="245"/>
    </location>
    <ligand>
        <name>ATP</name>
        <dbReference type="ChEBI" id="CHEBI:30616"/>
    </ligand>
</feature>
<dbReference type="NCBIfam" id="NF005155">
    <property type="entry name" value="PRK06635.1-4"/>
    <property type="match status" value="1"/>
</dbReference>
<feature type="binding site" evidence="16">
    <location>
        <position position="81"/>
    </location>
    <ligand>
        <name>substrate</name>
    </ligand>
</feature>
<dbReference type="SUPFAM" id="SSF55021">
    <property type="entry name" value="ACT-like"/>
    <property type="match status" value="2"/>
</dbReference>
<feature type="region of interest" description="Disordered" evidence="19">
    <location>
        <begin position="1"/>
        <end position="28"/>
    </location>
</feature>
<dbReference type="PANTHER" id="PTHR21499">
    <property type="entry name" value="ASPARTATE KINASE"/>
    <property type="match status" value="1"/>
</dbReference>
<feature type="binding site" evidence="16">
    <location>
        <position position="214"/>
    </location>
    <ligand>
        <name>ATP</name>
        <dbReference type="ChEBI" id="CHEBI:30616"/>
    </ligand>
</feature>
<feature type="binding site" evidence="16">
    <location>
        <begin position="208"/>
        <end position="209"/>
    </location>
    <ligand>
        <name>ATP</name>
        <dbReference type="ChEBI" id="CHEBI:30616"/>
    </ligand>
</feature>
<dbReference type="InterPro" id="IPR036393">
    <property type="entry name" value="AceGlu_kinase-like_sf"/>
</dbReference>
<dbReference type="NCBIfam" id="TIGR00657">
    <property type="entry name" value="asp_kinases"/>
    <property type="match status" value="1"/>
</dbReference>
<gene>
    <name evidence="22" type="ORF">SAMN04489742_2074</name>
</gene>
<comment type="pathway">
    <text evidence="3 18">Amino-acid biosynthesis; L-methionine biosynthesis via de novo pathway; L-homoserine from L-aspartate: step 1/3.</text>
</comment>
<accession>A0A1H1CSW5</accession>
<comment type="catalytic activity">
    <reaction evidence="15 17">
        <text>L-aspartate + ATP = 4-phospho-L-aspartate + ADP</text>
        <dbReference type="Rhea" id="RHEA:23776"/>
        <dbReference type="ChEBI" id="CHEBI:29991"/>
        <dbReference type="ChEBI" id="CHEBI:30616"/>
        <dbReference type="ChEBI" id="CHEBI:57535"/>
        <dbReference type="ChEBI" id="CHEBI:456216"/>
        <dbReference type="EC" id="2.7.2.4"/>
    </reaction>
</comment>
<evidence type="ECO:0000256" key="10">
    <source>
        <dbReference type="ARBA" id="ARBA00022741"/>
    </source>
</evidence>
<dbReference type="SUPFAM" id="SSF53633">
    <property type="entry name" value="Carbamate kinase-like"/>
    <property type="match status" value="1"/>
</dbReference>
<dbReference type="InterPro" id="IPR001048">
    <property type="entry name" value="Asp/Glu/Uridylate_kinase"/>
</dbReference>
<organism evidence="22 23">
    <name type="scientific">Crystallibacter crystallopoietes</name>
    <dbReference type="NCBI Taxonomy" id="37928"/>
    <lineage>
        <taxon>Bacteria</taxon>
        <taxon>Bacillati</taxon>
        <taxon>Actinomycetota</taxon>
        <taxon>Actinomycetes</taxon>
        <taxon>Micrococcales</taxon>
        <taxon>Micrococcaceae</taxon>
        <taxon>Crystallibacter</taxon>
    </lineage>
</organism>
<comment type="similarity">
    <text evidence="5 17">Belongs to the aspartokinase family.</text>
</comment>
<comment type="pathway">
    <text evidence="4 18">Amino-acid biosynthesis; L-threonine biosynthesis; L-threonine from L-aspartate: step 1/5.</text>
</comment>
<dbReference type="Gene3D" id="3.30.2130.10">
    <property type="entry name" value="VC0802-like"/>
    <property type="match status" value="1"/>
</dbReference>
<feature type="domain" description="Aspartate/glutamate/uridylate kinase" evidence="20">
    <location>
        <begin position="37"/>
        <end position="264"/>
    </location>
</feature>
<dbReference type="InterPro" id="IPR045865">
    <property type="entry name" value="ACT-like_dom_sf"/>
</dbReference>
<evidence type="ECO:0000256" key="2">
    <source>
        <dbReference type="ARBA" id="ARBA00004766"/>
    </source>
</evidence>
<dbReference type="GO" id="GO:0009088">
    <property type="term" value="P:threonine biosynthetic process"/>
    <property type="evidence" value="ECO:0007669"/>
    <property type="project" value="UniProtKB-UniPathway"/>
</dbReference>
<dbReference type="GO" id="GO:0009089">
    <property type="term" value="P:lysine biosynthetic process via diaminopimelate"/>
    <property type="evidence" value="ECO:0007669"/>
    <property type="project" value="UniProtKB-UniPathway"/>
</dbReference>
<proteinExistence type="inferred from homology"/>
<dbReference type="InterPro" id="IPR001341">
    <property type="entry name" value="Asp_kinase"/>
</dbReference>
<dbReference type="NCBIfam" id="NF005154">
    <property type="entry name" value="PRK06635.1-2"/>
    <property type="match status" value="1"/>
</dbReference>
<protein>
    <recommendedName>
        <fullName evidence="7 17">Aspartokinase</fullName>
        <ecNumber evidence="6 17">2.7.2.4</ecNumber>
    </recommendedName>
</protein>
<dbReference type="UniPathway" id="UPA00034">
    <property type="reaction ID" value="UER00015"/>
</dbReference>
<dbReference type="Proteomes" id="UP000181917">
    <property type="component" value="Unassembled WGS sequence"/>
</dbReference>
<dbReference type="AlphaFoldDB" id="A0A1H1CSW5"/>
<dbReference type="UniPathway" id="UPA00051">
    <property type="reaction ID" value="UER00462"/>
</dbReference>
<dbReference type="GO" id="GO:0005829">
    <property type="term" value="C:cytosol"/>
    <property type="evidence" value="ECO:0007669"/>
    <property type="project" value="TreeGrafter"/>
</dbReference>
<keyword evidence="8 18" id="KW-0028">Amino-acid biosynthesis</keyword>
<dbReference type="PANTHER" id="PTHR21499:SF3">
    <property type="entry name" value="ASPARTOKINASE"/>
    <property type="match status" value="1"/>
</dbReference>
<evidence type="ECO:0000256" key="4">
    <source>
        <dbReference type="ARBA" id="ARBA00005139"/>
    </source>
</evidence>
<keyword evidence="11 17" id="KW-0418">Kinase</keyword>
<dbReference type="PIRSF" id="PIRSF000726">
    <property type="entry name" value="Asp_kin"/>
    <property type="match status" value="1"/>
</dbReference>
<evidence type="ECO:0000256" key="13">
    <source>
        <dbReference type="ARBA" id="ARBA00022915"/>
    </source>
</evidence>
<evidence type="ECO:0000256" key="16">
    <source>
        <dbReference type="PIRSR" id="PIRSR000726-1"/>
    </source>
</evidence>
<keyword evidence="12 16" id="KW-0067">ATP-binding</keyword>
<evidence type="ECO:0000259" key="20">
    <source>
        <dbReference type="Pfam" id="PF00696"/>
    </source>
</evidence>
<evidence type="ECO:0000256" key="15">
    <source>
        <dbReference type="ARBA" id="ARBA00047872"/>
    </source>
</evidence>
<dbReference type="Pfam" id="PF00696">
    <property type="entry name" value="AA_kinase"/>
    <property type="match status" value="1"/>
</dbReference>
<evidence type="ECO:0000313" key="22">
    <source>
        <dbReference type="EMBL" id="SDQ67345.1"/>
    </source>
</evidence>
<dbReference type="EMBL" id="FNKH01000002">
    <property type="protein sequence ID" value="SDQ67345.1"/>
    <property type="molecule type" value="Genomic_DNA"/>
</dbReference>
<evidence type="ECO:0000256" key="17">
    <source>
        <dbReference type="RuleBase" id="RU003448"/>
    </source>
</evidence>
<dbReference type="GO" id="GO:0005524">
    <property type="term" value="F:ATP binding"/>
    <property type="evidence" value="ECO:0007669"/>
    <property type="project" value="UniProtKB-KW"/>
</dbReference>
<dbReference type="InterPro" id="IPR018042">
    <property type="entry name" value="Aspartate_kinase_CS"/>
</dbReference>
<evidence type="ECO:0000256" key="18">
    <source>
        <dbReference type="RuleBase" id="RU004249"/>
    </source>
</evidence>
<comment type="pathway">
    <text evidence="2 18">Amino-acid biosynthesis; L-lysine biosynthesis via DAP pathway; (S)-tetrahydrodipicolinate from L-aspartate: step 1/4.</text>
</comment>
<dbReference type="GO" id="GO:0019877">
    <property type="term" value="P:diaminopimelate biosynthetic process"/>
    <property type="evidence" value="ECO:0007669"/>
    <property type="project" value="UniProtKB-KW"/>
</dbReference>
<comment type="function">
    <text evidence="1">Catalyzes the phosphorylation of the beta-carboxyl group of aspartic acid with ATP to yield 4-phospho-L-aspartate, which is involved in the branched biosynthetic pathway leading to the biosynthesis of amino acids lysine, threonine, isoleucine and methionine.</text>
</comment>
<feature type="domain" description="Aspartokinase ACT" evidence="21">
    <location>
        <begin position="386"/>
        <end position="444"/>
    </location>
</feature>
<dbReference type="InterPro" id="IPR005260">
    <property type="entry name" value="Asp_kin_monofn"/>
</dbReference>
<dbReference type="STRING" id="37928.SAMN04489742_2074"/>
<reference evidence="22 23" key="1">
    <citation type="submission" date="2016-10" db="EMBL/GenBank/DDBJ databases">
        <authorList>
            <person name="de Groot N.N."/>
        </authorList>
    </citation>
    <scope>NUCLEOTIDE SEQUENCE [LARGE SCALE GENOMIC DNA]</scope>
    <source>
        <strain evidence="22 23">DSM 20117</strain>
    </source>
</reference>
<dbReference type="Pfam" id="PF22468">
    <property type="entry name" value="ACT_9"/>
    <property type="match status" value="1"/>
</dbReference>
<dbReference type="InterPro" id="IPR041740">
    <property type="entry name" value="AKii-LysC-BS"/>
</dbReference>
<keyword evidence="9 17" id="KW-0808">Transferase</keyword>
<feature type="binding site" evidence="16">
    <location>
        <position position="108"/>
    </location>
    <ligand>
        <name>substrate</name>
    </ligand>
</feature>
<evidence type="ECO:0000256" key="11">
    <source>
        <dbReference type="ARBA" id="ARBA00022777"/>
    </source>
</evidence>
<evidence type="ECO:0000256" key="3">
    <source>
        <dbReference type="ARBA" id="ARBA00004986"/>
    </source>
</evidence>
<dbReference type="CDD" id="cd04913">
    <property type="entry name" value="ACT_AKii-LysC-BS-like_1"/>
    <property type="match status" value="1"/>
</dbReference>
<evidence type="ECO:0000256" key="6">
    <source>
        <dbReference type="ARBA" id="ARBA00013059"/>
    </source>
</evidence>
<keyword evidence="23" id="KW-1185">Reference proteome</keyword>
<dbReference type="InterPro" id="IPR054352">
    <property type="entry name" value="ACT_Aspartokinase"/>
</dbReference>
<evidence type="ECO:0000313" key="23">
    <source>
        <dbReference type="Proteomes" id="UP000181917"/>
    </source>
</evidence>
<evidence type="ECO:0000256" key="12">
    <source>
        <dbReference type="ARBA" id="ARBA00022840"/>
    </source>
</evidence>
<evidence type="ECO:0000259" key="21">
    <source>
        <dbReference type="Pfam" id="PF22468"/>
    </source>
</evidence>
<evidence type="ECO:0000256" key="9">
    <source>
        <dbReference type="ARBA" id="ARBA00022679"/>
    </source>
</evidence>